<dbReference type="EMBL" id="GBRH01224508">
    <property type="protein sequence ID" value="JAD73387.1"/>
    <property type="molecule type" value="Transcribed_RNA"/>
</dbReference>
<name>A0A0A9CPF3_ARUDO</name>
<dbReference type="AlphaFoldDB" id="A0A0A9CPF3"/>
<reference evidence="1" key="2">
    <citation type="journal article" date="2015" name="Data Brief">
        <title>Shoot transcriptome of the giant reed, Arundo donax.</title>
        <authorList>
            <person name="Barrero R.A."/>
            <person name="Guerrero F.D."/>
            <person name="Moolhuijzen P."/>
            <person name="Goolsby J.A."/>
            <person name="Tidwell J."/>
            <person name="Bellgard S.E."/>
            <person name="Bellgard M.I."/>
        </authorList>
    </citation>
    <scope>NUCLEOTIDE SEQUENCE</scope>
    <source>
        <tissue evidence="1">Shoot tissue taken approximately 20 cm above the soil surface</tissue>
    </source>
</reference>
<reference evidence="1" key="1">
    <citation type="submission" date="2014-09" db="EMBL/GenBank/DDBJ databases">
        <authorList>
            <person name="Magalhaes I.L.F."/>
            <person name="Oliveira U."/>
            <person name="Santos F.R."/>
            <person name="Vidigal T.H.D.A."/>
            <person name="Brescovit A.D."/>
            <person name="Santos A.J."/>
        </authorList>
    </citation>
    <scope>NUCLEOTIDE SEQUENCE</scope>
    <source>
        <tissue evidence="1">Shoot tissue taken approximately 20 cm above the soil surface</tissue>
    </source>
</reference>
<accession>A0A0A9CPF3</accession>
<protein>
    <submittedName>
        <fullName evidence="1">Uncharacterized protein</fullName>
    </submittedName>
</protein>
<proteinExistence type="predicted"/>
<evidence type="ECO:0000313" key="1">
    <source>
        <dbReference type="EMBL" id="JAD73387.1"/>
    </source>
</evidence>
<organism evidence="1">
    <name type="scientific">Arundo donax</name>
    <name type="common">Giant reed</name>
    <name type="synonym">Donax arundinaceus</name>
    <dbReference type="NCBI Taxonomy" id="35708"/>
    <lineage>
        <taxon>Eukaryota</taxon>
        <taxon>Viridiplantae</taxon>
        <taxon>Streptophyta</taxon>
        <taxon>Embryophyta</taxon>
        <taxon>Tracheophyta</taxon>
        <taxon>Spermatophyta</taxon>
        <taxon>Magnoliopsida</taxon>
        <taxon>Liliopsida</taxon>
        <taxon>Poales</taxon>
        <taxon>Poaceae</taxon>
        <taxon>PACMAD clade</taxon>
        <taxon>Arundinoideae</taxon>
        <taxon>Arundineae</taxon>
        <taxon>Arundo</taxon>
    </lineage>
</organism>
<sequence>MAILGLNMIHLGQLEMGVIISSHTTSILSGCP</sequence>